<accession>A0A8S5REI7</accession>
<sequence length="188" mass="21755">MATYDTSRYDKLYTDFEKKQKEDAEKQKVRTEEDYNKKLKDAYISRMENQKNLNDNLVKAGIRGGATETSNLKLTANYENNKKDIHKDKTRALQDIDDNANTNIFNYKQTNDAAKLSYIEQREAEDRQLAQNKAEKQEAANLDLLQAKYGGYYSISSLNSAYRAAKTTQEKAIIQARINYLNSYKKGY</sequence>
<protein>
    <submittedName>
        <fullName evidence="2">Uncharacterized protein</fullName>
    </submittedName>
</protein>
<proteinExistence type="predicted"/>
<name>A0A8S5REI7_9VIRU</name>
<keyword evidence="1" id="KW-0175">Coiled coil</keyword>
<feature type="coiled-coil region" evidence="1">
    <location>
        <begin position="14"/>
        <end position="41"/>
    </location>
</feature>
<evidence type="ECO:0000256" key="1">
    <source>
        <dbReference type="SAM" id="Coils"/>
    </source>
</evidence>
<reference evidence="2" key="1">
    <citation type="journal article" date="2021" name="Proc. Natl. Acad. Sci. U.S.A.">
        <title>A Catalog of Tens of Thousands of Viruses from Human Metagenomes Reveals Hidden Associations with Chronic Diseases.</title>
        <authorList>
            <person name="Tisza M.J."/>
            <person name="Buck C.B."/>
        </authorList>
    </citation>
    <scope>NUCLEOTIDE SEQUENCE</scope>
    <source>
        <strain evidence="2">CtyMK1</strain>
    </source>
</reference>
<evidence type="ECO:0000313" key="2">
    <source>
        <dbReference type="EMBL" id="DAE29775.1"/>
    </source>
</evidence>
<organism evidence="2">
    <name type="scientific">virus sp. ctyMK1</name>
    <dbReference type="NCBI Taxonomy" id="2828002"/>
    <lineage>
        <taxon>Viruses</taxon>
    </lineage>
</organism>
<dbReference type="EMBL" id="BK059098">
    <property type="protein sequence ID" value="DAE29775.1"/>
    <property type="molecule type" value="Genomic_DNA"/>
</dbReference>